<accession>A0A5C6RP81</accession>
<proteinExistence type="predicted"/>
<evidence type="ECO:0000313" key="2">
    <source>
        <dbReference type="EMBL" id="TXB63745.1"/>
    </source>
</evidence>
<evidence type="ECO:0000256" key="1">
    <source>
        <dbReference type="SAM" id="SignalP"/>
    </source>
</evidence>
<feature type="chain" id="PRO_5023063196" evidence="1">
    <location>
        <begin position="21"/>
        <end position="131"/>
    </location>
</feature>
<keyword evidence="1" id="KW-0732">Signal</keyword>
<organism evidence="2 3">
    <name type="scientific">Phaeodactylibacter luteus</name>
    <dbReference type="NCBI Taxonomy" id="1564516"/>
    <lineage>
        <taxon>Bacteria</taxon>
        <taxon>Pseudomonadati</taxon>
        <taxon>Bacteroidota</taxon>
        <taxon>Saprospiria</taxon>
        <taxon>Saprospirales</taxon>
        <taxon>Haliscomenobacteraceae</taxon>
        <taxon>Phaeodactylibacter</taxon>
    </lineage>
</organism>
<dbReference type="EMBL" id="VOOR01000013">
    <property type="protein sequence ID" value="TXB63745.1"/>
    <property type="molecule type" value="Genomic_DNA"/>
</dbReference>
<name>A0A5C6RP81_9BACT</name>
<dbReference type="Proteomes" id="UP000321580">
    <property type="component" value="Unassembled WGS sequence"/>
</dbReference>
<sequence>MMKQLFVLAAAFFCANFAFAQSRLGSTADEIREEFSDPTYQLEDGATDGGRPFIRVEMERSSVMYLLDDEDVCALTFIIPEDPGALNGLVEEYNNRYVIISPTEWRMYGDWGYADITLVFPEDGKAYFIWD</sequence>
<evidence type="ECO:0000313" key="3">
    <source>
        <dbReference type="Proteomes" id="UP000321580"/>
    </source>
</evidence>
<dbReference type="AlphaFoldDB" id="A0A5C6RP81"/>
<gene>
    <name evidence="2" type="ORF">FRY97_07955</name>
</gene>
<protein>
    <submittedName>
        <fullName evidence="2">Uncharacterized protein</fullName>
    </submittedName>
</protein>
<feature type="signal peptide" evidence="1">
    <location>
        <begin position="1"/>
        <end position="20"/>
    </location>
</feature>
<keyword evidence="3" id="KW-1185">Reference proteome</keyword>
<reference evidence="2 3" key="1">
    <citation type="submission" date="2019-08" db="EMBL/GenBank/DDBJ databases">
        <title>Genome of Phaeodactylibacter luteus.</title>
        <authorList>
            <person name="Bowman J.P."/>
        </authorList>
    </citation>
    <scope>NUCLEOTIDE SEQUENCE [LARGE SCALE GENOMIC DNA]</scope>
    <source>
        <strain evidence="2 3">KCTC 42180</strain>
    </source>
</reference>
<dbReference type="OrthoDB" id="1495182at2"/>
<dbReference type="RefSeq" id="WP_147166921.1">
    <property type="nucleotide sequence ID" value="NZ_VOOR01000013.1"/>
</dbReference>
<comment type="caution">
    <text evidence="2">The sequence shown here is derived from an EMBL/GenBank/DDBJ whole genome shotgun (WGS) entry which is preliminary data.</text>
</comment>